<dbReference type="EMBL" id="WBMR01000154">
    <property type="protein sequence ID" value="KAB2370433.1"/>
    <property type="molecule type" value="Genomic_DNA"/>
</dbReference>
<dbReference type="InterPro" id="IPR009057">
    <property type="entry name" value="Homeodomain-like_sf"/>
</dbReference>
<dbReference type="Pfam" id="PF00440">
    <property type="entry name" value="TetR_N"/>
    <property type="match status" value="1"/>
</dbReference>
<feature type="DNA-binding region" description="H-T-H motif" evidence="4">
    <location>
        <begin position="44"/>
        <end position="63"/>
    </location>
</feature>
<evidence type="ECO:0000256" key="2">
    <source>
        <dbReference type="ARBA" id="ARBA00023125"/>
    </source>
</evidence>
<keyword evidence="1" id="KW-0805">Transcription regulation</keyword>
<organism evidence="6 7">
    <name type="scientific">Actinomadura montaniterrae</name>
    <dbReference type="NCBI Taxonomy" id="1803903"/>
    <lineage>
        <taxon>Bacteria</taxon>
        <taxon>Bacillati</taxon>
        <taxon>Actinomycetota</taxon>
        <taxon>Actinomycetes</taxon>
        <taxon>Streptosporangiales</taxon>
        <taxon>Thermomonosporaceae</taxon>
        <taxon>Actinomadura</taxon>
    </lineage>
</organism>
<gene>
    <name evidence="6" type="ORF">F9B16_35830</name>
</gene>
<dbReference type="InterPro" id="IPR040611">
    <property type="entry name" value="AlkX_C"/>
</dbReference>
<dbReference type="PRINTS" id="PR00455">
    <property type="entry name" value="HTHTETR"/>
</dbReference>
<sequence length="214" mass="23320">MAAVPPENMLARVLAHDHDADPTSARVLDAALEQFAEFGLRRTSMEDVARRAGVARITVYRRFASKNALVEAVLLREVRRFLEVFTAAVDGLPGVADRVAEGFVVTLRHARGHGLFQRLMATEPDALLPFLTVDSGPFLAAARTFLAGVLRGADGVAPDVAEDADVTAETLIRVMLSFVLAPDGCVPLGDDDRARRYARRHLAPMITRRPPEEP</sequence>
<keyword evidence="3" id="KW-0804">Transcription</keyword>
<dbReference type="Proteomes" id="UP000483004">
    <property type="component" value="Unassembled WGS sequence"/>
</dbReference>
<dbReference type="AlphaFoldDB" id="A0A6L3VI70"/>
<dbReference type="Gene3D" id="1.10.357.10">
    <property type="entry name" value="Tetracycline Repressor, domain 2"/>
    <property type="match status" value="1"/>
</dbReference>
<accession>A0A6L3VI70</accession>
<dbReference type="Pfam" id="PF18556">
    <property type="entry name" value="TetR_C_35"/>
    <property type="match status" value="1"/>
</dbReference>
<dbReference type="InterPro" id="IPR050109">
    <property type="entry name" value="HTH-type_TetR-like_transc_reg"/>
</dbReference>
<dbReference type="InterPro" id="IPR001647">
    <property type="entry name" value="HTH_TetR"/>
</dbReference>
<evidence type="ECO:0000256" key="1">
    <source>
        <dbReference type="ARBA" id="ARBA00023015"/>
    </source>
</evidence>
<reference evidence="6 7" key="1">
    <citation type="submission" date="2019-09" db="EMBL/GenBank/DDBJ databases">
        <title>Actinomadura physcomitrii sp. nov., a novel actinomycete isolated from moss [Physcomitrium sphaericum (Ludw) Fuernr].</title>
        <authorList>
            <person name="Liu C."/>
            <person name="Zhuang X."/>
        </authorList>
    </citation>
    <scope>NUCLEOTIDE SEQUENCE [LARGE SCALE GENOMIC DNA]</scope>
    <source>
        <strain evidence="6 7">CYP1-1B</strain>
    </source>
</reference>
<dbReference type="SUPFAM" id="SSF46689">
    <property type="entry name" value="Homeodomain-like"/>
    <property type="match status" value="1"/>
</dbReference>
<comment type="caution">
    <text evidence="6">The sequence shown here is derived from an EMBL/GenBank/DDBJ whole genome shotgun (WGS) entry which is preliminary data.</text>
</comment>
<keyword evidence="2 4" id="KW-0238">DNA-binding</keyword>
<dbReference type="GO" id="GO:0000976">
    <property type="term" value="F:transcription cis-regulatory region binding"/>
    <property type="evidence" value="ECO:0007669"/>
    <property type="project" value="TreeGrafter"/>
</dbReference>
<protein>
    <submittedName>
        <fullName evidence="6">TetR/AcrR family transcriptional regulator</fullName>
    </submittedName>
</protein>
<evidence type="ECO:0000313" key="7">
    <source>
        <dbReference type="Proteomes" id="UP000483004"/>
    </source>
</evidence>
<keyword evidence="7" id="KW-1185">Reference proteome</keyword>
<evidence type="ECO:0000259" key="5">
    <source>
        <dbReference type="PROSITE" id="PS50977"/>
    </source>
</evidence>
<evidence type="ECO:0000256" key="4">
    <source>
        <dbReference type="PROSITE-ProRule" id="PRU00335"/>
    </source>
</evidence>
<dbReference type="PANTHER" id="PTHR30055:SF234">
    <property type="entry name" value="HTH-TYPE TRANSCRIPTIONAL REGULATOR BETI"/>
    <property type="match status" value="1"/>
</dbReference>
<evidence type="ECO:0000256" key="3">
    <source>
        <dbReference type="ARBA" id="ARBA00023163"/>
    </source>
</evidence>
<name>A0A6L3VI70_9ACTN</name>
<dbReference type="GO" id="GO:0003700">
    <property type="term" value="F:DNA-binding transcription factor activity"/>
    <property type="evidence" value="ECO:0007669"/>
    <property type="project" value="TreeGrafter"/>
</dbReference>
<evidence type="ECO:0000313" key="6">
    <source>
        <dbReference type="EMBL" id="KAB2370433.1"/>
    </source>
</evidence>
<dbReference type="PANTHER" id="PTHR30055">
    <property type="entry name" value="HTH-TYPE TRANSCRIPTIONAL REGULATOR RUTR"/>
    <property type="match status" value="1"/>
</dbReference>
<dbReference type="RefSeq" id="WP_151544662.1">
    <property type="nucleotide sequence ID" value="NZ_WBMR01000154.1"/>
</dbReference>
<dbReference type="OrthoDB" id="6077212at2"/>
<feature type="domain" description="HTH tetR-type" evidence="5">
    <location>
        <begin position="21"/>
        <end position="81"/>
    </location>
</feature>
<dbReference type="PROSITE" id="PS50977">
    <property type="entry name" value="HTH_TETR_2"/>
    <property type="match status" value="1"/>
</dbReference>
<proteinExistence type="predicted"/>